<dbReference type="Pfam" id="PF04862">
    <property type="entry name" value="DUF642"/>
    <property type="match status" value="2"/>
</dbReference>
<keyword evidence="3" id="KW-0964">Secreted</keyword>
<dbReference type="InterPro" id="IPR013103">
    <property type="entry name" value="RVT_2"/>
</dbReference>
<proteinExistence type="predicted"/>
<dbReference type="GO" id="GO:0015074">
    <property type="term" value="P:DNA integration"/>
    <property type="evidence" value="ECO:0007669"/>
    <property type="project" value="InterPro"/>
</dbReference>
<dbReference type="InterPro" id="IPR052437">
    <property type="entry name" value="Pectin_Meth_Modulator"/>
</dbReference>
<dbReference type="InterPro" id="IPR006946">
    <property type="entry name" value="DGR2-like_dom"/>
</dbReference>
<dbReference type="Gene3D" id="2.60.120.260">
    <property type="entry name" value="Galactose-binding domain-like"/>
    <property type="match status" value="1"/>
</dbReference>
<evidence type="ECO:0000256" key="4">
    <source>
        <dbReference type="ARBA" id="ARBA00022729"/>
    </source>
</evidence>
<evidence type="ECO:0000313" key="9">
    <source>
        <dbReference type="Proteomes" id="UP001374584"/>
    </source>
</evidence>
<dbReference type="InterPro" id="IPR057670">
    <property type="entry name" value="SH3_retrovirus"/>
</dbReference>
<evidence type="ECO:0000256" key="3">
    <source>
        <dbReference type="ARBA" id="ARBA00022525"/>
    </source>
</evidence>
<dbReference type="Gene3D" id="3.30.420.10">
    <property type="entry name" value="Ribonuclease H-like superfamily/Ribonuclease H"/>
    <property type="match status" value="1"/>
</dbReference>
<dbReference type="InterPro" id="IPR036397">
    <property type="entry name" value="RNaseH_sf"/>
</dbReference>
<dbReference type="InterPro" id="IPR012337">
    <property type="entry name" value="RNaseH-like_sf"/>
</dbReference>
<evidence type="ECO:0000256" key="6">
    <source>
        <dbReference type="SAM" id="MobiDB-lite"/>
    </source>
</evidence>
<evidence type="ECO:0000256" key="1">
    <source>
        <dbReference type="ARBA" id="ARBA00004191"/>
    </source>
</evidence>
<evidence type="ECO:0000313" key="8">
    <source>
        <dbReference type="EMBL" id="KAK7334656.1"/>
    </source>
</evidence>
<feature type="compositionally biased region" description="Low complexity" evidence="6">
    <location>
        <begin position="440"/>
        <end position="459"/>
    </location>
</feature>
<dbReference type="PANTHER" id="PTHR31265">
    <property type="entry name" value="OS02G0527500 PROTEIN-RELATED"/>
    <property type="match status" value="1"/>
</dbReference>
<dbReference type="InterPro" id="IPR043502">
    <property type="entry name" value="DNA/RNA_pol_sf"/>
</dbReference>
<keyword evidence="5" id="KW-0325">Glycoprotein</keyword>
<dbReference type="PANTHER" id="PTHR31265:SF2">
    <property type="entry name" value="F17A17.37 PROTEIN"/>
    <property type="match status" value="1"/>
</dbReference>
<comment type="subcellular location">
    <subcellularLocation>
        <location evidence="1">Secreted</location>
        <location evidence="1">Cell wall</location>
    </subcellularLocation>
</comment>
<gene>
    <name evidence="8" type="ORF">VNO80_26417</name>
</gene>
<dbReference type="Proteomes" id="UP001374584">
    <property type="component" value="Unassembled WGS sequence"/>
</dbReference>
<evidence type="ECO:0000256" key="5">
    <source>
        <dbReference type="ARBA" id="ARBA00023180"/>
    </source>
</evidence>
<feature type="region of interest" description="Disordered" evidence="6">
    <location>
        <begin position="1"/>
        <end position="25"/>
    </location>
</feature>
<dbReference type="SUPFAM" id="SSF56672">
    <property type="entry name" value="DNA/RNA polymerases"/>
    <property type="match status" value="1"/>
</dbReference>
<dbReference type="Pfam" id="PF07727">
    <property type="entry name" value="RVT_2"/>
    <property type="match status" value="1"/>
</dbReference>
<accession>A0AAN9QH39</accession>
<keyword evidence="4" id="KW-0732">Signal</keyword>
<evidence type="ECO:0000256" key="2">
    <source>
        <dbReference type="ARBA" id="ARBA00022512"/>
    </source>
</evidence>
<dbReference type="SUPFAM" id="SSF53098">
    <property type="entry name" value="Ribonuclease H-like"/>
    <property type="match status" value="1"/>
</dbReference>
<name>A0AAN9QH39_PHACN</name>
<dbReference type="InterPro" id="IPR001584">
    <property type="entry name" value="Integrase_cat-core"/>
</dbReference>
<dbReference type="Pfam" id="PF00665">
    <property type="entry name" value="rve"/>
    <property type="match status" value="1"/>
</dbReference>
<dbReference type="Pfam" id="PF25597">
    <property type="entry name" value="SH3_retrovirus"/>
    <property type="match status" value="1"/>
</dbReference>
<feature type="domain" description="Integrase catalytic" evidence="7">
    <location>
        <begin position="152"/>
        <end position="317"/>
    </location>
</feature>
<keyword evidence="9" id="KW-1185">Reference proteome</keyword>
<sequence length="1340" mass="148789">MPPCPYPTSQWTCPTGPPKPGILGQRPQAYIATTSPTPTDIEAAMHTMSLQTPDAPWNMDTGASTHTSASQGMPLMRCDSLGDLYPVTTSPSFVGLTSSLWHGRLGHPGAHALNSLRNNKFICCEPFNSSVICDSCVLGKQVKLPFLNSQTITLMPFDILHSDLWTSPILSSAGHKYYVLFLDDFTNFLWTFPISRKSQVFEMFQSLTNLIQTQFSLSVKSFQCDNGGEYNNELFQQYCANHGLVFRFSCPHTSSQNGKAERKIRTINNMMRTMLAHSSVPQSFWHHALHMATYLLNILPCKTLQNKSPTQLLYHRDPTYTHLRVFGCLCYPLLPSSTIHKLQPRSTPCVFLGYPSYHRGYKCFDLSNRKLIISRHVIFDETQFPFTKIHSPSPHSYHFLTDDPHPYLIHQWQNQIPPPATHNHLPTITDQPPPSTNLQSSTLTPPINPPTTISNSSIPPIQPPPTRTITTRSMKGITKPRKLFNLSISHSNHSISPLPKNHKIALSDPNWKSAMKSEFDALIRNKTWDLVPRPCDANLIRCMWIFKHKKNSDGSFERYKARLVCDGRSQVAGVDCDETFSPVVKPATIRTDLTIALSKSWPIHQLDVQNAFLHDLGPLSYFLGIAVSRHPGGIFLSQSTYASKILERAGMTSCKPTATPVDTKQKLSTSSGTPYEDPSLYRSLAGALQYLTFTRPDISYAVQQICLHMHAPKTEHMLALKRILRYVQGTIHFGLHLSPSPITKLISYTDAGWGGCPDTRRSTSGYCVFLGDNLISWSSKRQPTLSRSSAEAEYRGVANVVSESCWLRNLLLELHFPIPQATLVYCDNVSAMYLSGNPVQHQRTKHIEMDIHFVREKVARGQARVLHVPSRHQIADIFTKGLPRILFDDFRTSLSVCEPPASTAGSDDIEIMFMRMAVWITQWCGMTGAGLWMLSSTHESSGSSVKCLCVMALSEQHTNPVPFSSSTLSFALKMAPTLSSALLLALLCAASAFAALEPRVPEAYLQNGNFEEQPNPKYLKKTKLVGKFALPKWEISGLIEYVSGGPQPGGMFFPVTHGIHAVRLGNEASISQTIKVKQGQLYALILGASRTCAQDEVLRISVPPQTGDVPLQTLYNLNGDVIAWGFKATSNVVKVTFHNPGVQEDPACGPLLDAIAIREFYPPMPTRVNLVKNPGFEEGPFPIFNSTNGVLLPPQQQDGFSPLPGWIIESLKAVKFIDSKHFNVPFGLGAVELVAGRESAIAQVIRTVTNKVYNITFSVGDAKNGCNGSMMVEAFAAKDTFKVPFKSEGKGTFRTVSFKFKAIAQRTRLTFYSSFYHTRSDDYGSLCGPVIDQVIVFPVA</sequence>
<dbReference type="Pfam" id="PF13976">
    <property type="entry name" value="gag_pre-integrs"/>
    <property type="match status" value="1"/>
</dbReference>
<reference evidence="8 9" key="1">
    <citation type="submission" date="2024-01" db="EMBL/GenBank/DDBJ databases">
        <title>The genomes of 5 underutilized Papilionoideae crops provide insights into root nodulation and disease resistanc.</title>
        <authorList>
            <person name="Jiang F."/>
        </authorList>
    </citation>
    <scope>NUCLEOTIDE SEQUENCE [LARGE SCALE GENOMIC DNA]</scope>
    <source>
        <strain evidence="8">JINMINGXINNONG_FW02</strain>
        <tissue evidence="8">Leaves</tissue>
    </source>
</reference>
<dbReference type="FunFam" id="2.60.120.260:FF:000031">
    <property type="entry name" value="DUF642 family protein"/>
    <property type="match status" value="1"/>
</dbReference>
<comment type="caution">
    <text evidence="8">The sequence shown here is derived from an EMBL/GenBank/DDBJ whole genome shotgun (WGS) entry which is preliminary data.</text>
</comment>
<keyword evidence="2" id="KW-0134">Cell wall</keyword>
<dbReference type="EMBL" id="JAYMYR010000010">
    <property type="protein sequence ID" value="KAK7334656.1"/>
    <property type="molecule type" value="Genomic_DNA"/>
</dbReference>
<dbReference type="InterPro" id="IPR025724">
    <property type="entry name" value="GAG-pre-integrase_dom"/>
</dbReference>
<dbReference type="GO" id="GO:0005886">
    <property type="term" value="C:plasma membrane"/>
    <property type="evidence" value="ECO:0007669"/>
    <property type="project" value="TreeGrafter"/>
</dbReference>
<dbReference type="CDD" id="cd09272">
    <property type="entry name" value="RNase_HI_RT_Ty1"/>
    <property type="match status" value="1"/>
</dbReference>
<protein>
    <recommendedName>
        <fullName evidence="7">Integrase catalytic domain-containing protein</fullName>
    </recommendedName>
</protein>
<evidence type="ECO:0000259" key="7">
    <source>
        <dbReference type="PROSITE" id="PS50994"/>
    </source>
</evidence>
<dbReference type="PROSITE" id="PS50994">
    <property type="entry name" value="INTEGRASE"/>
    <property type="match status" value="1"/>
</dbReference>
<dbReference type="GO" id="GO:0003676">
    <property type="term" value="F:nucleic acid binding"/>
    <property type="evidence" value="ECO:0007669"/>
    <property type="project" value="InterPro"/>
</dbReference>
<organism evidence="8 9">
    <name type="scientific">Phaseolus coccineus</name>
    <name type="common">Scarlet runner bean</name>
    <name type="synonym">Phaseolus multiflorus</name>
    <dbReference type="NCBI Taxonomy" id="3886"/>
    <lineage>
        <taxon>Eukaryota</taxon>
        <taxon>Viridiplantae</taxon>
        <taxon>Streptophyta</taxon>
        <taxon>Embryophyta</taxon>
        <taxon>Tracheophyta</taxon>
        <taxon>Spermatophyta</taxon>
        <taxon>Magnoliopsida</taxon>
        <taxon>eudicotyledons</taxon>
        <taxon>Gunneridae</taxon>
        <taxon>Pentapetalae</taxon>
        <taxon>rosids</taxon>
        <taxon>fabids</taxon>
        <taxon>Fabales</taxon>
        <taxon>Fabaceae</taxon>
        <taxon>Papilionoideae</taxon>
        <taxon>50 kb inversion clade</taxon>
        <taxon>NPAAA clade</taxon>
        <taxon>indigoferoid/millettioid clade</taxon>
        <taxon>Phaseoleae</taxon>
        <taxon>Phaseolus</taxon>
    </lineage>
</organism>
<feature type="region of interest" description="Disordered" evidence="6">
    <location>
        <begin position="419"/>
        <end position="471"/>
    </location>
</feature>